<evidence type="ECO:0000256" key="6">
    <source>
        <dbReference type="ARBA" id="ARBA00012180"/>
    </source>
</evidence>
<protein>
    <recommendedName>
        <fullName evidence="7 14">Ribonuclease HII</fullName>
        <shortName evidence="14">RNase HII</shortName>
        <ecNumber evidence="6 14">3.1.26.4</ecNumber>
    </recommendedName>
</protein>
<dbReference type="InterPro" id="IPR036397">
    <property type="entry name" value="RNaseH_sf"/>
</dbReference>
<dbReference type="HAMAP" id="MF_00052_A">
    <property type="entry name" value="RNase_HII_A"/>
    <property type="match status" value="1"/>
</dbReference>
<evidence type="ECO:0000256" key="5">
    <source>
        <dbReference type="ARBA" id="ARBA00007383"/>
    </source>
</evidence>
<gene>
    <name evidence="14" type="primary">rnhB</name>
    <name evidence="18" type="ORF">RJ53_10950</name>
</gene>
<dbReference type="PANTHER" id="PTHR10954:SF23">
    <property type="entry name" value="RIBONUCLEASE"/>
    <property type="match status" value="1"/>
</dbReference>
<evidence type="ECO:0000256" key="2">
    <source>
        <dbReference type="ARBA" id="ARBA00001946"/>
    </source>
</evidence>
<comment type="subcellular location">
    <subcellularLocation>
        <location evidence="4 14">Cytoplasm</location>
    </subcellularLocation>
</comment>
<keyword evidence="10 14" id="KW-0479">Metal-binding</keyword>
<evidence type="ECO:0000256" key="4">
    <source>
        <dbReference type="ARBA" id="ARBA00004496"/>
    </source>
</evidence>
<dbReference type="GO" id="GO:0032299">
    <property type="term" value="C:ribonuclease H2 complex"/>
    <property type="evidence" value="ECO:0007669"/>
    <property type="project" value="TreeGrafter"/>
</dbReference>
<evidence type="ECO:0000256" key="1">
    <source>
        <dbReference type="ARBA" id="ARBA00000077"/>
    </source>
</evidence>
<dbReference type="NCBIfam" id="TIGR00729">
    <property type="entry name" value="ribonuclease HII"/>
    <property type="match status" value="1"/>
</dbReference>
<dbReference type="InterPro" id="IPR004649">
    <property type="entry name" value="RNase_H2_suA"/>
</dbReference>
<name>A0A8J7W907_9EURY</name>
<keyword evidence="9 14" id="KW-0540">Nuclease</keyword>
<dbReference type="GO" id="GO:0030145">
    <property type="term" value="F:manganese ion binding"/>
    <property type="evidence" value="ECO:0007669"/>
    <property type="project" value="UniProtKB-UniRule"/>
</dbReference>
<comment type="function">
    <text evidence="3 14 16">Endonuclease that specifically degrades the RNA of RNA-DNA hybrids.</text>
</comment>
<comment type="catalytic activity">
    <reaction evidence="1 14 15 16">
        <text>Endonucleolytic cleavage to 5'-phosphomonoester.</text>
        <dbReference type="EC" id="3.1.26.4"/>
    </reaction>
</comment>
<dbReference type="GO" id="GO:0006298">
    <property type="term" value="P:mismatch repair"/>
    <property type="evidence" value="ECO:0007669"/>
    <property type="project" value="TreeGrafter"/>
</dbReference>
<evidence type="ECO:0000313" key="19">
    <source>
        <dbReference type="Proteomes" id="UP000730161"/>
    </source>
</evidence>
<dbReference type="SUPFAM" id="SSF53098">
    <property type="entry name" value="Ribonuclease H-like"/>
    <property type="match status" value="1"/>
</dbReference>
<keyword evidence="12 14" id="KW-0378">Hydrolase</keyword>
<evidence type="ECO:0000256" key="7">
    <source>
        <dbReference type="ARBA" id="ARBA00019179"/>
    </source>
</evidence>
<comment type="cofactor">
    <cofactor evidence="14 15">
        <name>Mn(2+)</name>
        <dbReference type="ChEBI" id="CHEBI:29035"/>
    </cofactor>
    <cofactor evidence="14 15">
        <name>Mg(2+)</name>
        <dbReference type="ChEBI" id="CHEBI:18420"/>
    </cofactor>
    <text evidence="14 15">Manganese or magnesium. Binds 1 divalent metal ion per monomer in the absence of substrate. May bind a second metal ion after substrate binding.</text>
</comment>
<dbReference type="OrthoDB" id="33866at2157"/>
<dbReference type="Gene3D" id="3.30.420.10">
    <property type="entry name" value="Ribonuclease H-like superfamily/Ribonuclease H"/>
    <property type="match status" value="1"/>
</dbReference>
<dbReference type="InterPro" id="IPR020787">
    <property type="entry name" value="RNase_HII_arc"/>
</dbReference>
<sequence length="212" mass="23015">MFSGVDEAGKGAVLGPMVIAGIGVSDLASLENLGIRDSKLLSPRRREMIFDLLTSSFSYHVVSLLPYDIDAALPSISINRLIAEANAACVTALSSEVAYLDACDVNAGRFGENVSYLIPFPCTVIAEHQADRSYPIVGAASIIAKVIRDRSIEALNEEYGEIGSGYPSDKTTIRFLTDYIRDNHIPPPCARRSWKTVSSLLLRQNQSSLSDF</sequence>
<feature type="domain" description="RNase H type-2" evidence="17">
    <location>
        <begin position="1"/>
        <end position="206"/>
    </location>
</feature>
<feature type="binding site" evidence="14 15">
    <location>
        <position position="6"/>
    </location>
    <ligand>
        <name>a divalent metal cation</name>
        <dbReference type="ChEBI" id="CHEBI:60240"/>
    </ligand>
</feature>
<reference evidence="18" key="1">
    <citation type="submission" date="2014-12" db="EMBL/GenBank/DDBJ databases">
        <authorList>
            <person name="Huang H.-H."/>
            <person name="Chen S.-C."/>
            <person name="Lai M.-C."/>
        </authorList>
    </citation>
    <scope>NUCLEOTIDE SEQUENCE</scope>
    <source>
        <strain evidence="18">K1F9705b</strain>
    </source>
</reference>
<dbReference type="CDD" id="cd07180">
    <property type="entry name" value="RNase_HII_archaea_like"/>
    <property type="match status" value="1"/>
</dbReference>
<proteinExistence type="inferred from homology"/>
<dbReference type="InterPro" id="IPR024567">
    <property type="entry name" value="RNase_HII/HIII_dom"/>
</dbReference>
<comment type="cofactor">
    <cofactor evidence="2">
        <name>Mg(2+)</name>
        <dbReference type="ChEBI" id="CHEBI:18420"/>
    </cofactor>
</comment>
<evidence type="ECO:0000256" key="15">
    <source>
        <dbReference type="PROSITE-ProRule" id="PRU01319"/>
    </source>
</evidence>
<dbReference type="GO" id="GO:0005737">
    <property type="term" value="C:cytoplasm"/>
    <property type="evidence" value="ECO:0007669"/>
    <property type="project" value="UniProtKB-SubCell"/>
</dbReference>
<evidence type="ECO:0000256" key="11">
    <source>
        <dbReference type="ARBA" id="ARBA00022759"/>
    </source>
</evidence>
<keyword evidence="8 14" id="KW-0963">Cytoplasm</keyword>
<keyword evidence="19" id="KW-1185">Reference proteome</keyword>
<accession>A0A8J7W907</accession>
<dbReference type="GO" id="GO:0043137">
    <property type="term" value="P:DNA replication, removal of RNA primer"/>
    <property type="evidence" value="ECO:0007669"/>
    <property type="project" value="TreeGrafter"/>
</dbReference>
<dbReference type="GO" id="GO:0004523">
    <property type="term" value="F:RNA-DNA hybrid ribonuclease activity"/>
    <property type="evidence" value="ECO:0007669"/>
    <property type="project" value="UniProtKB-UniRule"/>
</dbReference>
<dbReference type="Pfam" id="PF01351">
    <property type="entry name" value="RNase_HII"/>
    <property type="match status" value="1"/>
</dbReference>
<evidence type="ECO:0000256" key="8">
    <source>
        <dbReference type="ARBA" id="ARBA00022490"/>
    </source>
</evidence>
<dbReference type="RefSeq" id="WP_211531725.1">
    <property type="nucleotide sequence ID" value="NZ_JWHL01000027.1"/>
</dbReference>
<feature type="binding site" evidence="14 15">
    <location>
        <position position="101"/>
    </location>
    <ligand>
        <name>a divalent metal cation</name>
        <dbReference type="ChEBI" id="CHEBI:60240"/>
    </ligand>
</feature>
<evidence type="ECO:0000259" key="17">
    <source>
        <dbReference type="PROSITE" id="PS51975"/>
    </source>
</evidence>
<dbReference type="EMBL" id="JWHL01000027">
    <property type="protein sequence ID" value="MBR1369966.1"/>
    <property type="molecule type" value="Genomic_DNA"/>
</dbReference>
<comment type="caution">
    <text evidence="18">The sequence shown here is derived from an EMBL/GenBank/DDBJ whole genome shotgun (WGS) entry which is preliminary data.</text>
</comment>
<dbReference type="InterPro" id="IPR001352">
    <property type="entry name" value="RNase_HII/HIII"/>
</dbReference>
<dbReference type="PROSITE" id="PS51975">
    <property type="entry name" value="RNASE_H_2"/>
    <property type="match status" value="1"/>
</dbReference>
<evidence type="ECO:0000256" key="9">
    <source>
        <dbReference type="ARBA" id="ARBA00022722"/>
    </source>
</evidence>
<dbReference type="EC" id="3.1.26.4" evidence="6 14"/>
<organism evidence="18 19">
    <name type="scientific">Methanocalculus chunghsingensis</name>
    <dbReference type="NCBI Taxonomy" id="156457"/>
    <lineage>
        <taxon>Archaea</taxon>
        <taxon>Methanobacteriati</taxon>
        <taxon>Methanobacteriota</taxon>
        <taxon>Stenosarchaea group</taxon>
        <taxon>Methanomicrobia</taxon>
        <taxon>Methanomicrobiales</taxon>
        <taxon>Methanocalculaceae</taxon>
        <taxon>Methanocalculus</taxon>
    </lineage>
</organism>
<evidence type="ECO:0000256" key="10">
    <source>
        <dbReference type="ARBA" id="ARBA00022723"/>
    </source>
</evidence>
<dbReference type="InterPro" id="IPR023160">
    <property type="entry name" value="RNase_HII_hlx-loop-hlx_cap_dom"/>
</dbReference>
<evidence type="ECO:0000256" key="13">
    <source>
        <dbReference type="ARBA" id="ARBA00023211"/>
    </source>
</evidence>
<comment type="similarity">
    <text evidence="5 14 16">Belongs to the RNase HII family.</text>
</comment>
<evidence type="ECO:0000313" key="18">
    <source>
        <dbReference type="EMBL" id="MBR1369966.1"/>
    </source>
</evidence>
<evidence type="ECO:0000256" key="3">
    <source>
        <dbReference type="ARBA" id="ARBA00004065"/>
    </source>
</evidence>
<dbReference type="Proteomes" id="UP000730161">
    <property type="component" value="Unassembled WGS sequence"/>
</dbReference>
<dbReference type="PANTHER" id="PTHR10954">
    <property type="entry name" value="RIBONUCLEASE H2 SUBUNIT A"/>
    <property type="match status" value="1"/>
</dbReference>
<dbReference type="InterPro" id="IPR012337">
    <property type="entry name" value="RNaseH-like_sf"/>
</dbReference>
<keyword evidence="13 14" id="KW-0464">Manganese</keyword>
<evidence type="ECO:0000256" key="16">
    <source>
        <dbReference type="RuleBase" id="RU003515"/>
    </source>
</evidence>
<dbReference type="Gene3D" id="1.10.10.460">
    <property type="entry name" value="Ribonuclease hii. Domain 2"/>
    <property type="match status" value="1"/>
</dbReference>
<dbReference type="GO" id="GO:0003723">
    <property type="term" value="F:RNA binding"/>
    <property type="evidence" value="ECO:0007669"/>
    <property type="project" value="UniProtKB-UniRule"/>
</dbReference>
<evidence type="ECO:0000256" key="12">
    <source>
        <dbReference type="ARBA" id="ARBA00022801"/>
    </source>
</evidence>
<evidence type="ECO:0000256" key="14">
    <source>
        <dbReference type="HAMAP-Rule" id="MF_00052"/>
    </source>
</evidence>
<dbReference type="AlphaFoldDB" id="A0A8J7W907"/>
<feature type="binding site" evidence="14 15">
    <location>
        <position position="7"/>
    </location>
    <ligand>
        <name>a divalent metal cation</name>
        <dbReference type="ChEBI" id="CHEBI:60240"/>
    </ligand>
</feature>
<keyword evidence="11 14" id="KW-0255">Endonuclease</keyword>